<dbReference type="AlphaFoldDB" id="A0A7J7MYA1"/>
<dbReference type="Proteomes" id="UP000541444">
    <property type="component" value="Unassembled WGS sequence"/>
</dbReference>
<dbReference type="EMBL" id="JACGCM010001183">
    <property type="protein sequence ID" value="KAF6159911.1"/>
    <property type="molecule type" value="Genomic_DNA"/>
</dbReference>
<comment type="caution">
    <text evidence="2">The sequence shown here is derived from an EMBL/GenBank/DDBJ whole genome shotgun (WGS) entry which is preliminary data.</text>
</comment>
<proteinExistence type="predicted"/>
<evidence type="ECO:0000313" key="3">
    <source>
        <dbReference type="Proteomes" id="UP000541444"/>
    </source>
</evidence>
<accession>A0A7J7MYA1</accession>
<evidence type="ECO:0000313" key="2">
    <source>
        <dbReference type="EMBL" id="KAF6159911.1"/>
    </source>
</evidence>
<sequence length="284" mass="32281">MSAWQIKRRKVTGNKAKHHLALMRQQLDLRTINNMQWDLFRNMKDALKREVIIAVPYDSPKKLHCFPSSDVIHYLRAVGWIEAQHYIVGHHIDYDAYWRHVSHGALMSDIARCRNIDIPGLGTLTSGVNFPRVEFPTTDFSTQETKIPPPRLGDYPGWIMELGPPHGTTWHTIPTIASTSIIDVPTGYDFFAMTEGMQKLTLDRTLDLEARHLHDESRITQLTKNLRRAEYRLSQLNKYLDGEGIEVEWEDEAGTSQAGTSRGRGLRGRGSRGRTSEGGAAPPR</sequence>
<feature type="region of interest" description="Disordered" evidence="1">
    <location>
        <begin position="248"/>
        <end position="284"/>
    </location>
</feature>
<evidence type="ECO:0000256" key="1">
    <source>
        <dbReference type="SAM" id="MobiDB-lite"/>
    </source>
</evidence>
<organism evidence="2 3">
    <name type="scientific">Kingdonia uniflora</name>
    <dbReference type="NCBI Taxonomy" id="39325"/>
    <lineage>
        <taxon>Eukaryota</taxon>
        <taxon>Viridiplantae</taxon>
        <taxon>Streptophyta</taxon>
        <taxon>Embryophyta</taxon>
        <taxon>Tracheophyta</taxon>
        <taxon>Spermatophyta</taxon>
        <taxon>Magnoliopsida</taxon>
        <taxon>Ranunculales</taxon>
        <taxon>Circaeasteraceae</taxon>
        <taxon>Kingdonia</taxon>
    </lineage>
</organism>
<name>A0A7J7MYA1_9MAGN</name>
<gene>
    <name evidence="2" type="ORF">GIB67_032995</name>
</gene>
<reference evidence="2 3" key="1">
    <citation type="journal article" date="2020" name="IScience">
        <title>Genome Sequencing of the Endangered Kingdonia uniflora (Circaeasteraceae, Ranunculales) Reveals Potential Mechanisms of Evolutionary Specialization.</title>
        <authorList>
            <person name="Sun Y."/>
            <person name="Deng T."/>
            <person name="Zhang A."/>
            <person name="Moore M.J."/>
            <person name="Landis J.B."/>
            <person name="Lin N."/>
            <person name="Zhang H."/>
            <person name="Zhang X."/>
            <person name="Huang J."/>
            <person name="Zhang X."/>
            <person name="Sun H."/>
            <person name="Wang H."/>
        </authorList>
    </citation>
    <scope>NUCLEOTIDE SEQUENCE [LARGE SCALE GENOMIC DNA]</scope>
    <source>
        <strain evidence="2">TB1705</strain>
        <tissue evidence="2">Leaf</tissue>
    </source>
</reference>
<protein>
    <submittedName>
        <fullName evidence="2">Uncharacterized protein</fullName>
    </submittedName>
</protein>
<keyword evidence="3" id="KW-1185">Reference proteome</keyword>